<dbReference type="GO" id="GO:0070534">
    <property type="term" value="P:protein K63-linked ubiquitination"/>
    <property type="evidence" value="ECO:0007669"/>
    <property type="project" value="TreeGrafter"/>
</dbReference>
<dbReference type="PROSITE" id="PS50297">
    <property type="entry name" value="ANK_REP_REGION"/>
    <property type="match status" value="1"/>
</dbReference>
<evidence type="ECO:0000256" key="11">
    <source>
        <dbReference type="SAM" id="MobiDB-lite"/>
    </source>
</evidence>
<keyword evidence="6 9" id="KW-0833">Ubl conjugation pathway</keyword>
<protein>
    <recommendedName>
        <fullName evidence="10">E3 ubiquitin-protein ligase</fullName>
        <ecNumber evidence="10">2.3.2.26</ecNumber>
    </recommendedName>
</protein>
<evidence type="ECO:0000256" key="7">
    <source>
        <dbReference type="ARBA" id="ARBA00023043"/>
    </source>
</evidence>
<dbReference type="SUPFAM" id="SSF49785">
    <property type="entry name" value="Galactose-binding domain-like"/>
    <property type="match status" value="1"/>
</dbReference>
<keyword evidence="15" id="KW-1185">Reference proteome</keyword>
<dbReference type="FunFam" id="1.25.10.10:FF:000051">
    <property type="entry name" value="E3 ubiquitin-protein ligase HECTD1 isoform X1"/>
    <property type="match status" value="1"/>
</dbReference>
<evidence type="ECO:0000256" key="5">
    <source>
        <dbReference type="ARBA" id="ARBA00022737"/>
    </source>
</evidence>
<dbReference type="InterPro" id="IPR036770">
    <property type="entry name" value="Ankyrin_rpt-contain_sf"/>
</dbReference>
<dbReference type="PROSITE" id="PS50088">
    <property type="entry name" value="ANK_REPEAT"/>
    <property type="match status" value="2"/>
</dbReference>
<dbReference type="Gene3D" id="3.30.2410.10">
    <property type="entry name" value="Hect, E3 ligase catalytic domain"/>
    <property type="match status" value="1"/>
</dbReference>
<dbReference type="PANTHER" id="PTHR45670:SF1">
    <property type="entry name" value="E3 UBIQUITIN-PROTEIN LIGASE HECTD1"/>
    <property type="match status" value="1"/>
</dbReference>
<evidence type="ECO:0000256" key="4">
    <source>
        <dbReference type="ARBA" id="ARBA00022679"/>
    </source>
</evidence>
<dbReference type="STRING" id="6280.A0A158PQX7"/>
<dbReference type="UniPathway" id="UPA00143"/>
<dbReference type="Pfam" id="PF00632">
    <property type="entry name" value="HECT"/>
    <property type="match status" value="1"/>
</dbReference>
<dbReference type="Proteomes" id="UP000278627">
    <property type="component" value="Unassembled WGS sequence"/>
</dbReference>
<dbReference type="SUPFAM" id="SSF48403">
    <property type="entry name" value="Ankyrin repeat"/>
    <property type="match status" value="1"/>
</dbReference>
<evidence type="ECO:0000259" key="13">
    <source>
        <dbReference type="PROSITE" id="PS51416"/>
    </source>
</evidence>
<feature type="domain" description="MIB/HERC2" evidence="13">
    <location>
        <begin position="1552"/>
        <end position="1622"/>
    </location>
</feature>
<feature type="region of interest" description="Disordered" evidence="11">
    <location>
        <begin position="2077"/>
        <end position="2099"/>
    </location>
</feature>
<evidence type="ECO:0000256" key="10">
    <source>
        <dbReference type="RuleBase" id="RU369009"/>
    </source>
</evidence>
<dbReference type="InterPro" id="IPR008979">
    <property type="entry name" value="Galactose-bd-like_sf"/>
</dbReference>
<reference evidence="14 15" key="2">
    <citation type="submission" date="2018-11" db="EMBL/GenBank/DDBJ databases">
        <authorList>
            <consortium name="Pathogen Informatics"/>
        </authorList>
    </citation>
    <scope>NUCLEOTIDE SEQUENCE [LARGE SCALE GENOMIC DNA]</scope>
</reference>
<feature type="repeat" description="ANK" evidence="8">
    <location>
        <begin position="453"/>
        <end position="485"/>
    </location>
</feature>
<feature type="compositionally biased region" description="Polar residues" evidence="11">
    <location>
        <begin position="2311"/>
        <end position="2324"/>
    </location>
</feature>
<sequence length="3048" mass="338192">MQLVLSTARKLNILISKQNHFIAYWSEGQGGRIDDLFLRCGGVLFKEYRTSVMEGVDPDTLLEWLQTGVGDERDIQLMALEQLCMLLLMSDNIDQCFESCPPRTFLPALCKIFLDETATENVLEVTARAITYYLDVSNECTRRITQVDGAVKAICNRLAVAEMSDRTSKDLAEQCVKLLEHVCQKETSAVYDAGGLQCMLTLVRQHGQYVHKDTIHSAMSVITKLCSKMEPSDSTLPECSASLGALLEHDDPKVSECALRCFGALTDRFIRKFMDPVEMVQHGNLVEHLLNSLLPVHLTSVACTATLSHMRNTNSVGSSDSMASFGLNRSASFVSVVISLLSNLCRGSSIVTEQVVSSPVLLCALKTVLMGKDERCIMDALRFCDLLMILLCEGRSALPKSMGSTIANRTETGPNSFDRSHRHLIDAIRQRDTDALIDAIESGQIDANFTDDVGQTLLNWSSAFGTAEMVTYLCDKGADVNKGQRSSSLHYAACFGRSDIVKILLKYGANPDLRDEEGKTALDKAHERSEEEHQLVASILESPSAYIQGIDEKVVKEKTDVAGETSNEKIDPTIVRQLLEQLLPVLCDVYQRSLGASVHRSSLSLLRKAVCHISPESMESMVTNDSNGIDVTTDICFSRGQRLAENLVSVLMMGLEHEDDTESHENVLQIVKSLFMKSTDFWLEQLVRVGIFEKVEAIANLPVTPVKDSAVTTVVTDENGRMSSSLSVTVMDNMFVEADEVSQGLADYNSYFYVNSGVKNGQHFTVNPSKNWSDESTTSSTVISSAKEINDHAMVNVPVHFQDDDPHNTQVTASASINALTPSSVFETSETVSVTAVTSKYNTSVDLSLAVDDEWEILQGKSYRWKDWRMIKSRDSFFIWCDAVAVEFSDGSNGWFRFMLDGRLSTMYSSGSPEAGSDNAETRGEFLDKLTKARSVVPPGSFLHSIFSTPDINKTIEIGNWILSSPKIGELIVTNCDGNQQRLIIVEDLPGFIFESNRQTKHCFQAERTLGLDFVTGWAARGGGRRLRFRAETQKAKLQEMAKEIWVKYLKEAQSKPRDALVELQKASSTIKNICQQKNDQLSAHMLSELEAALKCIHSSVINDRLLSTFELSISGMVGALLAFLKFVQRDTNCEIAIIFRRVFVDQRSLSALVCKMVSVLDSIEKFPQYLYDTPGGSSFGLQLINRRIKLKLEQFNSNTPPQMQLLDRSGRTMKVEPLSTVKQLKCYILRMVTKQWYDRGRQTFHFVEEIKNARKHGTKISFTYTSDFDDKGIIYWLGTNGKTVTEWTNPASVHVVFVTSSDGERLPYGQHEDILSREALNCHTSDDKNAHFTIDLGIYFYPKTYTLRHARGYGRSALRNWLLQGSHNGRIWDVLVVHENDTSLNYPGSTASWPIACPEDKGPYRYIRIAQNGRNASNQNHYLSLSGFEIYGDVVDVVVDGFKILEEKPSMSSRRSKKCITSTKEISAKESIINETSLTSINTNIHSATSLGDASVVHLPGGQTNNKVVSGIIGCDVMLSGTNAVKSRTFRYRRGSRLLAANIAGRGIRIASVPDAVTCPVGSRVVRGPDWKWDDQGSNMEGTVISLIDNGWIDVQWDDCTSNSYRFGADGKYDIELKSAEWSPGLRRGFRIVGARRESHAAATLYPTGSGQVLPGFSRQLPPVPRGFMDHSPTETLRKAKPGNASFSRYHQSVSSRSSAEMSTFDRNKSDSCLHCGSQEHRTKDCVNGLDSSNLQKSEINAEDESITNAKIITTNQLSSNIAQKSMSTTNLFDVKGSEAAKRASVASTNQAASAESLQHQTPSLENLLARSKIFDDRIPEVVSDDIPTAESQHTTGSSTAVDTDQESISTNNYAGLDTSFESFDGAVAIIEKTHDVNVSIKPSTYVGGSQPILLDQDSDTSGEAQVIRQRDTCSYPQNSVRSNIQNDLAPASSSNTTSLGEANARNLANMSVSAPNLVILRQLQQSGATSNTDQMFLSGDDDLVRNILQDLANDPSRLRSLRRFALARSGSAMISDGDNAIHDSTRRSLINEEYGRIRNESFGALTHEIIRKNADMSSEVNEHIDAVVSLADGESNESKLGDSWKQKERGSSEIQGNTFPLEPVKISLVPMMLQSFNPGQRIITEENSSNREVATNISIADSTIFSTNGRKAPLTSCLPEQLDDDVSDKMDASMEIIGSNQPGGSQRALGKSSFGTGFRSASGSQSLCSRRSMQNSGGNFPSRLGNYADVLRTVVMQQIIDSGGSLNGLELEEIEDDIYDDEMQDEGNEDDCDEEYANGLSVEALAQAAAAFHKQSSGGNTGLSDRGLRSSTSPSNNKQNRGGVSRNWDDEFVLKHQLPALIPAFDPRPGRTNVNQIQDIDLPDGISDSRSEAAFYSGCSVPHTEEVPELRLYLQGPNLTNISNATIELVDNDRSIFFYLQQLVQNVEWGQKNERTRRIWEPTYTLIYRNACDNDELPQTINKTVAEMNGFPENVANTLVVLSNLHQIGANVMKYEMATDIFVSEKLTQKLMQELADPLIVSARALPSWCDELIFKYPCLFSVETRTNYFRATAFGTSRSIVWLQARHDQMLEQSRGATSAASVSNLTGTRRDDNYPEFRIGRIKHERIKVPRDDEQLFEYAVRLLEFHASRKAVLEVEYINEEGTGLGPTLEFYALMAAEFQRKDLAMWICDDMDTDQMEGLDLGEGVKPPGYYIRRTGGLFPASIPISSAENSRVSQLFRIFGIFLAKVLQDGRLVDLPLSQPFLKIITNPQLTEGNTVDLNGVLNLNDLEEVYPVRGCILKELDAYIVQKRSIEADKRFDPDTRRRKIEQLKLNINGSECTIEDLSLTFCVNPSSTIFNYKQMELIENGMNIDVTANNVELYIASCTDFYLSSGILNQLKAFREGFDLVFPLRNLRMFVPRELQAGSNPLQFQIKLIGLQTLLSGDQCPEWTREDIISFTEPKLGYTKESPGFLRFVDVLVGMNACERKSFLQFTTGCSSLPPGGLANLHPRLTIVRKVDSGDGSYPSVNTCVHYLKLPDYSSTEIMRERLLTATNEKGFHLN</sequence>
<dbReference type="SMART" id="SM00248">
    <property type="entry name" value="ANK"/>
    <property type="match status" value="2"/>
</dbReference>
<dbReference type="Pfam" id="PF07738">
    <property type="entry name" value="Sad1_UNC"/>
    <property type="match status" value="1"/>
</dbReference>
<dbReference type="SMART" id="SM00119">
    <property type="entry name" value="HECTc"/>
    <property type="match status" value="1"/>
</dbReference>
<feature type="active site" description="Glycyl thioester intermediate" evidence="9">
    <location>
        <position position="3017"/>
    </location>
</feature>
<dbReference type="Pfam" id="PF06701">
    <property type="entry name" value="MIB_HERC2"/>
    <property type="match status" value="1"/>
</dbReference>
<dbReference type="PROSITE" id="PS51416">
    <property type="entry name" value="MIB_HERC2"/>
    <property type="match status" value="1"/>
</dbReference>
<keyword evidence="5" id="KW-0677">Repeat</keyword>
<dbReference type="Gene3D" id="1.25.40.20">
    <property type="entry name" value="Ankyrin repeat-containing domain"/>
    <property type="match status" value="1"/>
</dbReference>
<dbReference type="Pfam" id="PF12796">
    <property type="entry name" value="Ank_2"/>
    <property type="match status" value="1"/>
</dbReference>
<feature type="compositionally biased region" description="Basic and acidic residues" evidence="11">
    <location>
        <begin position="2078"/>
        <end position="2093"/>
    </location>
</feature>
<dbReference type="WBParaSite" id="BPAG_0000874301-mRNA-1">
    <property type="protein sequence ID" value="BPAG_0000874301-mRNA-1"/>
    <property type="gene ID" value="BPAG_0000874301"/>
</dbReference>
<dbReference type="GO" id="GO:0043161">
    <property type="term" value="P:proteasome-mediated ubiquitin-dependent protein catabolic process"/>
    <property type="evidence" value="ECO:0007669"/>
    <property type="project" value="TreeGrafter"/>
</dbReference>
<evidence type="ECO:0000256" key="2">
    <source>
        <dbReference type="ARBA" id="ARBA00004906"/>
    </source>
</evidence>
<dbReference type="Gene3D" id="1.25.10.10">
    <property type="entry name" value="Leucine-rich Repeat Variant"/>
    <property type="match status" value="1"/>
</dbReference>
<dbReference type="SUPFAM" id="SSF159034">
    <property type="entry name" value="Mib/herc2 domain-like"/>
    <property type="match status" value="1"/>
</dbReference>
<feature type="region of interest" description="Disordered" evidence="11">
    <location>
        <begin position="1921"/>
        <end position="1940"/>
    </location>
</feature>
<evidence type="ECO:0000256" key="6">
    <source>
        <dbReference type="ARBA" id="ARBA00022786"/>
    </source>
</evidence>
<feature type="region of interest" description="Disordered" evidence="11">
    <location>
        <begin position="1826"/>
        <end position="1848"/>
    </location>
</feature>
<dbReference type="InterPro" id="IPR012919">
    <property type="entry name" value="SUN_dom"/>
</dbReference>
<dbReference type="InterPro" id="IPR016024">
    <property type="entry name" value="ARM-type_fold"/>
</dbReference>
<dbReference type="PROSITE" id="PS50237">
    <property type="entry name" value="HECT"/>
    <property type="match status" value="1"/>
</dbReference>
<dbReference type="Gene3D" id="3.90.1750.10">
    <property type="entry name" value="Hect, E3 ligase catalytic domains"/>
    <property type="match status" value="2"/>
</dbReference>
<keyword evidence="7 8" id="KW-0040">ANK repeat</keyword>
<dbReference type="InterPro" id="IPR000569">
    <property type="entry name" value="HECT_dom"/>
</dbReference>
<evidence type="ECO:0000256" key="1">
    <source>
        <dbReference type="ARBA" id="ARBA00000885"/>
    </source>
</evidence>
<dbReference type="InterPro" id="IPR011989">
    <property type="entry name" value="ARM-like"/>
</dbReference>
<dbReference type="SUPFAM" id="SSF56204">
    <property type="entry name" value="Hect, E3 ligase catalytic domain"/>
    <property type="match status" value="1"/>
</dbReference>
<dbReference type="EMBL" id="UZAD01013139">
    <property type="protein sequence ID" value="VDN89891.1"/>
    <property type="molecule type" value="Genomic_DNA"/>
</dbReference>
<feature type="repeat" description="ANK" evidence="8">
    <location>
        <begin position="484"/>
        <end position="516"/>
    </location>
</feature>
<dbReference type="InterPro" id="IPR045322">
    <property type="entry name" value="HECTD1/TRIP12-like"/>
</dbReference>
<keyword evidence="4 10" id="KW-0808">Transferase</keyword>
<dbReference type="FunFam" id="3.30.2410.10:FF:000007">
    <property type="entry name" value="Putative E3 ubiquitin-protein ligase HECTD1"/>
    <property type="match status" value="1"/>
</dbReference>
<dbReference type="PANTHER" id="PTHR45670">
    <property type="entry name" value="E3 UBIQUITIN-PROTEIN LIGASE TRIP12"/>
    <property type="match status" value="1"/>
</dbReference>
<feature type="compositionally biased region" description="Polar residues" evidence="11">
    <location>
        <begin position="1831"/>
        <end position="1848"/>
    </location>
</feature>
<dbReference type="EC" id="2.3.2.26" evidence="10"/>
<dbReference type="Gene3D" id="3.30.2160.10">
    <property type="entry name" value="Hect, E3 ligase catalytic domain"/>
    <property type="match status" value="1"/>
</dbReference>
<dbReference type="Gene3D" id="2.30.30.40">
    <property type="entry name" value="SH3 Domains"/>
    <property type="match status" value="1"/>
</dbReference>
<dbReference type="InterPro" id="IPR037252">
    <property type="entry name" value="Mib_Herc2_sf"/>
</dbReference>
<dbReference type="GO" id="GO:0046872">
    <property type="term" value="F:metal ion binding"/>
    <property type="evidence" value="ECO:0007669"/>
    <property type="project" value="InterPro"/>
</dbReference>
<evidence type="ECO:0000313" key="14">
    <source>
        <dbReference type="EMBL" id="VDN89891.1"/>
    </source>
</evidence>
<dbReference type="InterPro" id="IPR010606">
    <property type="entry name" value="Mib_Herc2"/>
</dbReference>
<name>A0A158PQX7_BRUPA</name>
<evidence type="ECO:0000256" key="9">
    <source>
        <dbReference type="PROSITE-ProRule" id="PRU00104"/>
    </source>
</evidence>
<reference evidence="16" key="1">
    <citation type="submission" date="2016-04" db="UniProtKB">
        <authorList>
            <consortium name="WormBaseParasite"/>
        </authorList>
    </citation>
    <scope>IDENTIFICATION</scope>
</reference>
<dbReference type="GO" id="GO:0061630">
    <property type="term" value="F:ubiquitin protein ligase activity"/>
    <property type="evidence" value="ECO:0007669"/>
    <property type="project" value="UniProtKB-UniRule"/>
</dbReference>
<evidence type="ECO:0000313" key="15">
    <source>
        <dbReference type="Proteomes" id="UP000278627"/>
    </source>
</evidence>
<dbReference type="GO" id="GO:0016607">
    <property type="term" value="C:nuclear speck"/>
    <property type="evidence" value="ECO:0007669"/>
    <property type="project" value="TreeGrafter"/>
</dbReference>
<feature type="region of interest" description="Disordered" evidence="11">
    <location>
        <begin position="2179"/>
        <end position="2199"/>
    </location>
</feature>
<evidence type="ECO:0000313" key="16">
    <source>
        <dbReference type="WBParaSite" id="BPAG_0000874301-mRNA-1"/>
    </source>
</evidence>
<comment type="pathway">
    <text evidence="2 10">Protein modification; protein ubiquitination.</text>
</comment>
<organism evidence="16">
    <name type="scientific">Brugia pahangi</name>
    <name type="common">Filarial nematode worm</name>
    <dbReference type="NCBI Taxonomy" id="6280"/>
    <lineage>
        <taxon>Eukaryota</taxon>
        <taxon>Metazoa</taxon>
        <taxon>Ecdysozoa</taxon>
        <taxon>Nematoda</taxon>
        <taxon>Chromadorea</taxon>
        <taxon>Rhabditida</taxon>
        <taxon>Spirurina</taxon>
        <taxon>Spiruromorpha</taxon>
        <taxon>Filarioidea</taxon>
        <taxon>Onchocercidae</taxon>
        <taxon>Brugia</taxon>
    </lineage>
</organism>
<accession>A0A158PQX7</accession>
<proteinExistence type="inferred from homology"/>
<dbReference type="SUPFAM" id="SSF48371">
    <property type="entry name" value="ARM repeat"/>
    <property type="match status" value="1"/>
</dbReference>
<comment type="similarity">
    <text evidence="3 10">Belongs to the UPL family. K-HECT subfamily.</text>
</comment>
<evidence type="ECO:0000256" key="8">
    <source>
        <dbReference type="PROSITE-ProRule" id="PRU00023"/>
    </source>
</evidence>
<comment type="catalytic activity">
    <reaction evidence="1 10">
        <text>S-ubiquitinyl-[E2 ubiquitin-conjugating enzyme]-L-cysteine + [acceptor protein]-L-lysine = [E2 ubiquitin-conjugating enzyme]-L-cysteine + N(6)-ubiquitinyl-[acceptor protein]-L-lysine.</text>
        <dbReference type="EC" id="2.3.2.26"/>
    </reaction>
</comment>
<evidence type="ECO:0000259" key="12">
    <source>
        <dbReference type="PROSITE" id="PS50237"/>
    </source>
</evidence>
<feature type="domain" description="HECT" evidence="12">
    <location>
        <begin position="2710"/>
        <end position="3048"/>
    </location>
</feature>
<dbReference type="InterPro" id="IPR035983">
    <property type="entry name" value="Hect_E3_ubiquitin_ligase"/>
</dbReference>
<dbReference type="InterPro" id="IPR002110">
    <property type="entry name" value="Ankyrin_rpt"/>
</dbReference>
<evidence type="ECO:0000256" key="3">
    <source>
        <dbReference type="ARBA" id="ARBA00006331"/>
    </source>
</evidence>
<dbReference type="CDD" id="cd00078">
    <property type="entry name" value="HECTc"/>
    <property type="match status" value="1"/>
</dbReference>
<gene>
    <name evidence="14" type="ORF">BPAG_LOCUS8705</name>
</gene>
<feature type="region of interest" description="Disordered" evidence="11">
    <location>
        <begin position="2295"/>
        <end position="2327"/>
    </location>
</feature>
<comment type="function">
    <text evidence="10">E3 ubiquitin-protein ligase which accepts ubiquitin from an E2 ubiquitin-conjugating enzyme in the form of a thioester and then directly transfers the ubiquitin to targeted substrates.</text>
</comment>